<dbReference type="OrthoDB" id="7432683at2"/>
<dbReference type="AlphaFoldDB" id="A0A366KJP5"/>
<gene>
    <name evidence="1" type="ORF">DRW42_28080</name>
</gene>
<evidence type="ECO:0000313" key="1">
    <source>
        <dbReference type="EMBL" id="RBQ01916.1"/>
    </source>
</evidence>
<comment type="caution">
    <text evidence="1">The sequence shown here is derived from an EMBL/GenBank/DDBJ whole genome shotgun (WGS) entry which is preliminary data.</text>
</comment>
<protein>
    <submittedName>
        <fullName evidence="1">Uncharacterized protein</fullName>
    </submittedName>
</protein>
<dbReference type="EMBL" id="QNQU01000051">
    <property type="protein sequence ID" value="RBQ01916.1"/>
    <property type="molecule type" value="Genomic_DNA"/>
</dbReference>
<proteinExistence type="predicted"/>
<accession>A0A366KJP5</accession>
<organism evidence="1 2">
    <name type="scientific">Pedobacter miscanthi</name>
    <dbReference type="NCBI Taxonomy" id="2259170"/>
    <lineage>
        <taxon>Bacteria</taxon>
        <taxon>Pseudomonadati</taxon>
        <taxon>Bacteroidota</taxon>
        <taxon>Sphingobacteriia</taxon>
        <taxon>Sphingobacteriales</taxon>
        <taxon>Sphingobacteriaceae</taxon>
        <taxon>Pedobacter</taxon>
    </lineage>
</organism>
<name>A0A366KJP5_9SPHI</name>
<dbReference type="Proteomes" id="UP000252081">
    <property type="component" value="Unassembled WGS sequence"/>
</dbReference>
<reference evidence="1 2" key="1">
    <citation type="submission" date="2018-07" db="EMBL/GenBank/DDBJ databases">
        <title>A draft genome of a endophytic bacteria, a new species of Pedobacter.</title>
        <authorList>
            <person name="Zhang Z.D."/>
            <person name="Chen Z.J."/>
        </authorList>
    </citation>
    <scope>NUCLEOTIDE SEQUENCE [LARGE SCALE GENOMIC DNA]</scope>
    <source>
        <strain evidence="1 2">RS10</strain>
    </source>
</reference>
<sequence>MKNLQLILTNPCAQQWSGIEQPEGKHHCSKCQKNIIDLTSKSDTELADFFKHKSANVCARLLASQMNRELILPPAKISWQWLMPIALAVLAISPAQAQKIKPAVVKGI</sequence>
<dbReference type="RefSeq" id="WP_113952183.1">
    <property type="nucleotide sequence ID" value="NZ_QNQU01000051.1"/>
</dbReference>
<keyword evidence="2" id="KW-1185">Reference proteome</keyword>
<evidence type="ECO:0000313" key="2">
    <source>
        <dbReference type="Proteomes" id="UP000252081"/>
    </source>
</evidence>